<dbReference type="STRING" id="225849.swp_1744"/>
<gene>
    <name evidence="1" type="ordered locus">swp_1744</name>
</gene>
<evidence type="ECO:0000313" key="1">
    <source>
        <dbReference type="EMBL" id="ACJ28513.1"/>
    </source>
</evidence>
<accession>B8CN11</accession>
<proteinExistence type="predicted"/>
<name>B8CN11_SHEPW</name>
<dbReference type="AlphaFoldDB" id="B8CN11"/>
<dbReference type="KEGG" id="swp:swp_1744"/>
<dbReference type="EMBL" id="CP000472">
    <property type="protein sequence ID" value="ACJ28513.1"/>
    <property type="molecule type" value="Genomic_DNA"/>
</dbReference>
<organism evidence="1 2">
    <name type="scientific">Shewanella piezotolerans (strain WP3 / JCM 13877)</name>
    <dbReference type="NCBI Taxonomy" id="225849"/>
    <lineage>
        <taxon>Bacteria</taxon>
        <taxon>Pseudomonadati</taxon>
        <taxon>Pseudomonadota</taxon>
        <taxon>Gammaproteobacteria</taxon>
        <taxon>Alteromonadales</taxon>
        <taxon>Shewanellaceae</taxon>
        <taxon>Shewanella</taxon>
    </lineage>
</organism>
<sequence length="73" mass="8415">MAPYIEGCVKTFKLIPLLFVLEYHFLTVFEINVKKISAYLKTNISLLVIKQVLVVHFDANTLFLEKKPALFSL</sequence>
<dbReference type="Proteomes" id="UP000000753">
    <property type="component" value="Chromosome"/>
</dbReference>
<protein>
    <submittedName>
        <fullName evidence="1">Uncharacterized protein</fullName>
    </submittedName>
</protein>
<reference evidence="1 2" key="1">
    <citation type="journal article" date="2008" name="PLoS ONE">
        <title>Environmental adaptation: genomic analysis of the piezotolerant and psychrotolerant deep-sea iron reducing bacterium Shewanella piezotolerans WP3.</title>
        <authorList>
            <person name="Wang F."/>
            <person name="Wang J."/>
            <person name="Jian H."/>
            <person name="Zhang B."/>
            <person name="Li S."/>
            <person name="Wang F."/>
            <person name="Zeng X."/>
            <person name="Gao L."/>
            <person name="Bartlett D.H."/>
            <person name="Yu J."/>
            <person name="Hu S."/>
            <person name="Xiao X."/>
        </authorList>
    </citation>
    <scope>NUCLEOTIDE SEQUENCE [LARGE SCALE GENOMIC DNA]</scope>
    <source>
        <strain evidence="2">WP3 / JCM 13877</strain>
    </source>
</reference>
<dbReference type="HOGENOM" id="CLU_2702772_0_0_6"/>
<keyword evidence="2" id="KW-1185">Reference proteome</keyword>
<evidence type="ECO:0000313" key="2">
    <source>
        <dbReference type="Proteomes" id="UP000000753"/>
    </source>
</evidence>